<sequence>MDPCDNFYRFVCAGWDGQHNVSLQQHHREEYLASVAATARAVVVSADGGGPHTLLQKAARLYQSCEAVANRKRDDTGLFRNLLAQGGLSWPRRRGLPSVSTHLLMSLLTQGSGRFAPLSQPTPKKEAAEDSRSAFLDALVYCNQQVGFDPVFTFELTGNDTVTVLPTEVVPDWIHTRGQWTALGTYNDTMRQVCRHFSDERSLCDAEVDDFGRVDASVSEALTVLFREDVGPPMNRSLFEEAGSAKPFSAWATLFSRLLNVSQEMLRAPTTRRNKKIITKHLLWRGDPTALRSTPSLFSLSRNAQAQEDIRRITKNIDYLLNLTLSRMVTNGSMSRDFSKFSHRAHLFGDAGRFSSAAELMQAASDALPEMGDSVLTNYRRTMAFQRALRPGACYTPRLGRANYYRFYDSGCRSLVVSPIAATLPIYDDQTSSGLRYGAIGSLLAEALFEAFYENRDGLGATQREKVNGIRTCIERSIFKVKCLG</sequence>
<reference evidence="1 2" key="1">
    <citation type="journal article" date="2023" name="Arcadia Sci">
        <title>De novo assembly of a long-read Amblyomma americanum tick genome.</title>
        <authorList>
            <person name="Chou S."/>
            <person name="Poskanzer K.E."/>
            <person name="Rollins M."/>
            <person name="Thuy-Boun P.S."/>
        </authorList>
    </citation>
    <scope>NUCLEOTIDE SEQUENCE [LARGE SCALE GENOMIC DNA]</scope>
    <source>
        <strain evidence="1">F_SG_1</strain>
        <tissue evidence="1">Salivary glands</tissue>
    </source>
</reference>
<dbReference type="GO" id="GO:0006508">
    <property type="term" value="P:proteolysis"/>
    <property type="evidence" value="ECO:0007669"/>
    <property type="project" value="InterPro"/>
</dbReference>
<dbReference type="SUPFAM" id="SSF55486">
    <property type="entry name" value="Metalloproteases ('zincins'), catalytic domain"/>
    <property type="match status" value="1"/>
</dbReference>
<dbReference type="EMBL" id="JARKHS020031597">
    <property type="protein sequence ID" value="KAK8761036.1"/>
    <property type="molecule type" value="Genomic_DNA"/>
</dbReference>
<dbReference type="GO" id="GO:0004222">
    <property type="term" value="F:metalloendopeptidase activity"/>
    <property type="evidence" value="ECO:0007669"/>
    <property type="project" value="InterPro"/>
</dbReference>
<evidence type="ECO:0000313" key="1">
    <source>
        <dbReference type="EMBL" id="KAK8761036.1"/>
    </source>
</evidence>
<dbReference type="InterPro" id="IPR000718">
    <property type="entry name" value="Peptidase_M13"/>
</dbReference>
<dbReference type="InterPro" id="IPR042089">
    <property type="entry name" value="Peptidase_M13_dom_2"/>
</dbReference>
<dbReference type="Gene3D" id="1.10.1380.10">
    <property type="entry name" value="Neutral endopeptidase , domain2"/>
    <property type="match status" value="1"/>
</dbReference>
<keyword evidence="2" id="KW-1185">Reference proteome</keyword>
<name>A0AAQ4DEZ6_AMBAM</name>
<organism evidence="1 2">
    <name type="scientific">Amblyomma americanum</name>
    <name type="common">Lone star tick</name>
    <dbReference type="NCBI Taxonomy" id="6943"/>
    <lineage>
        <taxon>Eukaryota</taxon>
        <taxon>Metazoa</taxon>
        <taxon>Ecdysozoa</taxon>
        <taxon>Arthropoda</taxon>
        <taxon>Chelicerata</taxon>
        <taxon>Arachnida</taxon>
        <taxon>Acari</taxon>
        <taxon>Parasitiformes</taxon>
        <taxon>Ixodida</taxon>
        <taxon>Ixodoidea</taxon>
        <taxon>Ixodidae</taxon>
        <taxon>Amblyomminae</taxon>
        <taxon>Amblyomma</taxon>
    </lineage>
</organism>
<dbReference type="Gene3D" id="3.40.390.10">
    <property type="entry name" value="Collagenase (Catalytic Domain)"/>
    <property type="match status" value="1"/>
</dbReference>
<gene>
    <name evidence="1" type="ORF">V5799_027699</name>
</gene>
<dbReference type="Proteomes" id="UP001321473">
    <property type="component" value="Unassembled WGS sequence"/>
</dbReference>
<protein>
    <submittedName>
        <fullName evidence="1">Uncharacterized protein</fullName>
    </submittedName>
</protein>
<dbReference type="PROSITE" id="PS51885">
    <property type="entry name" value="NEPRILYSIN"/>
    <property type="match status" value="1"/>
</dbReference>
<comment type="caution">
    <text evidence="1">The sequence shown here is derived from an EMBL/GenBank/DDBJ whole genome shotgun (WGS) entry which is preliminary data.</text>
</comment>
<accession>A0AAQ4DEZ6</accession>
<evidence type="ECO:0000313" key="2">
    <source>
        <dbReference type="Proteomes" id="UP001321473"/>
    </source>
</evidence>
<dbReference type="InterPro" id="IPR024079">
    <property type="entry name" value="MetalloPept_cat_dom_sf"/>
</dbReference>
<proteinExistence type="predicted"/>
<dbReference type="AlphaFoldDB" id="A0AAQ4DEZ6"/>